<feature type="transmembrane region" description="Helical" evidence="1">
    <location>
        <begin position="57"/>
        <end position="74"/>
    </location>
</feature>
<reference evidence="2 3" key="1">
    <citation type="submission" date="2016-04" db="EMBL/GenBank/DDBJ databases">
        <title>Genome analyses suggest a sexual origin of heterokaryosis in a supposedly ancient asexual fungus.</title>
        <authorList>
            <person name="Ropars J."/>
            <person name="Sedzielewska K."/>
            <person name="Noel J."/>
            <person name="Charron P."/>
            <person name="Farinelli L."/>
            <person name="Marton T."/>
            <person name="Kruger M."/>
            <person name="Pelin A."/>
            <person name="Brachmann A."/>
            <person name="Corradi N."/>
        </authorList>
    </citation>
    <scope>NUCLEOTIDE SEQUENCE [LARGE SCALE GENOMIC DNA]</scope>
    <source>
        <strain evidence="2 3">C2</strain>
    </source>
</reference>
<dbReference type="EMBL" id="LLXL01000514">
    <property type="protein sequence ID" value="PKK71494.1"/>
    <property type="molecule type" value="Genomic_DNA"/>
</dbReference>
<keyword evidence="1" id="KW-0472">Membrane</keyword>
<keyword evidence="1" id="KW-1133">Transmembrane helix</keyword>
<accession>A0A2N1NCD6</accession>
<evidence type="ECO:0000313" key="3">
    <source>
        <dbReference type="Proteomes" id="UP000233469"/>
    </source>
</evidence>
<name>A0A2N1NCD6_9GLOM</name>
<proteinExistence type="predicted"/>
<dbReference type="VEuPathDB" id="FungiDB:FUN_024743"/>
<protein>
    <submittedName>
        <fullName evidence="2">Uncharacterized protein</fullName>
    </submittedName>
</protein>
<dbReference type="Proteomes" id="UP000233469">
    <property type="component" value="Unassembled WGS sequence"/>
</dbReference>
<gene>
    <name evidence="2" type="ORF">RhiirC2_424896</name>
</gene>
<dbReference type="AlphaFoldDB" id="A0A2N1NCD6"/>
<comment type="caution">
    <text evidence="2">The sequence shown here is derived from an EMBL/GenBank/DDBJ whole genome shotgun (WGS) entry which is preliminary data.</text>
</comment>
<keyword evidence="1" id="KW-0812">Transmembrane</keyword>
<feature type="transmembrane region" description="Helical" evidence="1">
    <location>
        <begin position="25"/>
        <end position="45"/>
    </location>
</feature>
<organism evidence="2 3">
    <name type="scientific">Rhizophagus irregularis</name>
    <dbReference type="NCBI Taxonomy" id="588596"/>
    <lineage>
        <taxon>Eukaryota</taxon>
        <taxon>Fungi</taxon>
        <taxon>Fungi incertae sedis</taxon>
        <taxon>Mucoromycota</taxon>
        <taxon>Glomeromycotina</taxon>
        <taxon>Glomeromycetes</taxon>
        <taxon>Glomerales</taxon>
        <taxon>Glomeraceae</taxon>
        <taxon>Rhizophagus</taxon>
    </lineage>
</organism>
<sequence length="108" mass="13056">MNRDIYRTWNGEVLINFKWDRYGKYYYAIIWIGFIAFLGCFTTAATITHINDDIRDQLLIVSIILGFIHLSFEVRQIIYNPIKWICDFWNIFGKYTHIVSYHNILRKL</sequence>
<evidence type="ECO:0000313" key="2">
    <source>
        <dbReference type="EMBL" id="PKK71494.1"/>
    </source>
</evidence>
<evidence type="ECO:0000256" key="1">
    <source>
        <dbReference type="SAM" id="Phobius"/>
    </source>
</evidence>
<reference evidence="2 3" key="2">
    <citation type="submission" date="2017-10" db="EMBL/GenBank/DDBJ databases">
        <title>Extensive intraspecific genome diversity in a model arbuscular mycorrhizal fungus.</title>
        <authorList>
            <person name="Chen E.C.H."/>
            <person name="Morin E."/>
            <person name="Baudet D."/>
            <person name="Noel J."/>
            <person name="Ndikumana S."/>
            <person name="Charron P."/>
            <person name="St-Onge C."/>
            <person name="Giorgi J."/>
            <person name="Grigoriev I.V."/>
            <person name="Roux C."/>
            <person name="Martin F.M."/>
            <person name="Corradi N."/>
        </authorList>
    </citation>
    <scope>NUCLEOTIDE SEQUENCE [LARGE SCALE GENOMIC DNA]</scope>
    <source>
        <strain evidence="2 3">C2</strain>
    </source>
</reference>